<feature type="compositionally biased region" description="Basic and acidic residues" evidence="8">
    <location>
        <begin position="207"/>
        <end position="225"/>
    </location>
</feature>
<feature type="domain" description="Nab N-terminal" evidence="9">
    <location>
        <begin position="60"/>
        <end position="137"/>
    </location>
</feature>
<dbReference type="InterPro" id="IPR039040">
    <property type="entry name" value="NAB_fam"/>
</dbReference>
<dbReference type="PANTHER" id="PTHR12623">
    <property type="entry name" value="NGFI-A BINDING PROTEIN"/>
    <property type="match status" value="1"/>
</dbReference>
<feature type="region of interest" description="Disordered" evidence="8">
    <location>
        <begin position="386"/>
        <end position="476"/>
    </location>
</feature>
<dbReference type="OrthoDB" id="10028556at2759"/>
<accession>A0A9Q1D5G1</accession>
<dbReference type="GO" id="GO:0003712">
    <property type="term" value="F:transcription coregulator activity"/>
    <property type="evidence" value="ECO:0007669"/>
    <property type="project" value="InterPro"/>
</dbReference>
<feature type="region of interest" description="Disordered" evidence="8">
    <location>
        <begin position="158"/>
        <end position="267"/>
    </location>
</feature>
<gene>
    <name evidence="11" type="ORF">COCON_G00179480</name>
</gene>
<dbReference type="AlphaFoldDB" id="A0A9Q1D5G1"/>
<evidence type="ECO:0000256" key="1">
    <source>
        <dbReference type="ARBA" id="ARBA00004123"/>
    </source>
</evidence>
<evidence type="ECO:0000313" key="12">
    <source>
        <dbReference type="Proteomes" id="UP001152803"/>
    </source>
</evidence>
<name>A0A9Q1D5G1_CONCO</name>
<evidence type="ECO:0000259" key="10">
    <source>
        <dbReference type="Pfam" id="PF04905"/>
    </source>
</evidence>
<evidence type="ECO:0000256" key="5">
    <source>
        <dbReference type="ARBA" id="ARBA00023015"/>
    </source>
</evidence>
<dbReference type="InterPro" id="IPR006988">
    <property type="entry name" value="Nab_N"/>
</dbReference>
<dbReference type="Gene3D" id="1.20.120.2010">
    <property type="entry name" value="NAB conserved domain 2"/>
    <property type="match status" value="1"/>
</dbReference>
<comment type="caution">
    <text evidence="11">The sequence shown here is derived from an EMBL/GenBank/DDBJ whole genome shotgun (WGS) entry which is preliminary data.</text>
</comment>
<feature type="compositionally biased region" description="Polar residues" evidence="8">
    <location>
        <begin position="187"/>
        <end position="201"/>
    </location>
</feature>
<dbReference type="Pfam" id="PF04904">
    <property type="entry name" value="SAM_NCD1"/>
    <property type="match status" value="1"/>
</dbReference>
<keyword evidence="12" id="KW-1185">Reference proteome</keyword>
<keyword evidence="7" id="KW-0539">Nucleus</keyword>
<dbReference type="GO" id="GO:0005634">
    <property type="term" value="C:nucleus"/>
    <property type="evidence" value="ECO:0007669"/>
    <property type="project" value="UniProtKB-SubCell"/>
</dbReference>
<dbReference type="EMBL" id="JAFJMO010000013">
    <property type="protein sequence ID" value="KAJ8258936.1"/>
    <property type="molecule type" value="Genomic_DNA"/>
</dbReference>
<keyword evidence="6" id="KW-0804">Transcription</keyword>
<feature type="domain" description="NAB co-repressor" evidence="10">
    <location>
        <begin position="265"/>
        <end position="390"/>
    </location>
</feature>
<evidence type="ECO:0000256" key="3">
    <source>
        <dbReference type="ARBA" id="ARBA00011364"/>
    </source>
</evidence>
<evidence type="ECO:0000256" key="4">
    <source>
        <dbReference type="ARBA" id="ARBA00022491"/>
    </source>
</evidence>
<keyword evidence="4" id="KW-0678">Repressor</keyword>
<evidence type="ECO:0000313" key="11">
    <source>
        <dbReference type="EMBL" id="KAJ8258936.1"/>
    </source>
</evidence>
<dbReference type="PANTHER" id="PTHR12623:SF6">
    <property type="entry name" value="NGFI-A-BINDING PROTEIN 2"/>
    <property type="match status" value="1"/>
</dbReference>
<feature type="compositionally biased region" description="Low complexity" evidence="8">
    <location>
        <begin position="248"/>
        <end position="259"/>
    </location>
</feature>
<reference evidence="11" key="1">
    <citation type="journal article" date="2023" name="Science">
        <title>Genome structures resolve the early diversification of teleost fishes.</title>
        <authorList>
            <person name="Parey E."/>
            <person name="Louis A."/>
            <person name="Montfort J."/>
            <person name="Bouchez O."/>
            <person name="Roques C."/>
            <person name="Iampietro C."/>
            <person name="Lluch J."/>
            <person name="Castinel A."/>
            <person name="Donnadieu C."/>
            <person name="Desvignes T."/>
            <person name="Floi Bucao C."/>
            <person name="Jouanno E."/>
            <person name="Wen M."/>
            <person name="Mejri S."/>
            <person name="Dirks R."/>
            <person name="Jansen H."/>
            <person name="Henkel C."/>
            <person name="Chen W.J."/>
            <person name="Zahm M."/>
            <person name="Cabau C."/>
            <person name="Klopp C."/>
            <person name="Thompson A.W."/>
            <person name="Robinson-Rechavi M."/>
            <person name="Braasch I."/>
            <person name="Lecointre G."/>
            <person name="Bobe J."/>
            <person name="Postlethwait J.H."/>
            <person name="Berthelot C."/>
            <person name="Roest Crollius H."/>
            <person name="Guiguen Y."/>
        </authorList>
    </citation>
    <scope>NUCLEOTIDE SEQUENCE</scope>
    <source>
        <strain evidence="11">Concon-B</strain>
    </source>
</reference>
<evidence type="ECO:0000256" key="7">
    <source>
        <dbReference type="ARBA" id="ARBA00023242"/>
    </source>
</evidence>
<evidence type="ECO:0000256" key="8">
    <source>
        <dbReference type="SAM" id="MobiDB-lite"/>
    </source>
</evidence>
<comment type="similarity">
    <text evidence="2">Belongs to the NAB family.</text>
</comment>
<proteinExistence type="inferred from homology"/>
<sequence length="516" mass="55802">MQQHPRNKASIVFLHHTYKAPTCTRVEIEHGSKNSNILQLNWVSATTKLSDSDEGTMSLPRTLGELQLYRVLQRANLLAYYDTFIQQGGDDVQQLCEAGEEEFLEIMALVGMATKPLHVRRLQKALRDWAASPALFNQPLANLPMHGVPLFKVEAPGGTASSGARKSLSNGHAGSPGEREERASLTPLRSISPKSPCSQTSPLPPDSLDRDRLSPAEPHWPKPDPDPDGSMVSGTHEGRCSPAPSSPPAASSSQASAWSGGRTDPETAQVVGESVEKLLSTVPRGGSAEAKSLLKLNKKLAKTLGHIFDMDPQDPSKEEEIRKYSLIYGRFDSKRREGKHLTHHEMIINEAAAQFCIHDNALLLRRVELFSLARQVARECAYTSTLKNSRPNADDSPLPPQKKIKQEETMSECVSSYSEGSVTGSESGHQGALRSGVDEESLSGESQDGMTPADAVSQPSQSPSLCPAPNASAPPTWNRHLMQQTLVDEGLRLAKLVSHDQAGTISPGAGGIQTTV</sequence>
<dbReference type="FunFam" id="1.20.120.2010:FF:000001">
    <property type="entry name" value="NGFI-A-binding protein 1 isoform X1"/>
    <property type="match status" value="1"/>
</dbReference>
<comment type="subunit">
    <text evidence="3">Homomultimers may associate with EGR1 bound to DNA.</text>
</comment>
<keyword evidence="5" id="KW-0805">Transcription regulation</keyword>
<feature type="compositionally biased region" description="Polar residues" evidence="8">
    <location>
        <begin position="159"/>
        <end position="172"/>
    </location>
</feature>
<organism evidence="11 12">
    <name type="scientific">Conger conger</name>
    <name type="common">Conger eel</name>
    <name type="synonym">Muraena conger</name>
    <dbReference type="NCBI Taxonomy" id="82655"/>
    <lineage>
        <taxon>Eukaryota</taxon>
        <taxon>Metazoa</taxon>
        <taxon>Chordata</taxon>
        <taxon>Craniata</taxon>
        <taxon>Vertebrata</taxon>
        <taxon>Euteleostomi</taxon>
        <taxon>Actinopterygii</taxon>
        <taxon>Neopterygii</taxon>
        <taxon>Teleostei</taxon>
        <taxon>Anguilliformes</taxon>
        <taxon>Congridae</taxon>
        <taxon>Conger</taxon>
    </lineage>
</organism>
<protein>
    <recommendedName>
        <fullName evidence="13">NGFI-A-binding protein 2</fullName>
    </recommendedName>
</protein>
<comment type="subcellular location">
    <subcellularLocation>
        <location evidence="1">Nucleus</location>
    </subcellularLocation>
</comment>
<dbReference type="GO" id="GO:0045892">
    <property type="term" value="P:negative regulation of DNA-templated transcription"/>
    <property type="evidence" value="ECO:0007669"/>
    <property type="project" value="InterPro"/>
</dbReference>
<dbReference type="Proteomes" id="UP001152803">
    <property type="component" value="Unassembled WGS sequence"/>
</dbReference>
<dbReference type="InterPro" id="IPR013761">
    <property type="entry name" value="SAM/pointed_sf"/>
</dbReference>
<feature type="compositionally biased region" description="Polar residues" evidence="8">
    <location>
        <begin position="412"/>
        <end position="428"/>
    </location>
</feature>
<dbReference type="InterPro" id="IPR006989">
    <property type="entry name" value="NAB_co-repressor_dom"/>
</dbReference>
<dbReference type="Gene3D" id="1.10.150.50">
    <property type="entry name" value="Transcription Factor, Ets-1"/>
    <property type="match status" value="1"/>
</dbReference>
<dbReference type="InterPro" id="IPR038398">
    <property type="entry name" value="NCD2_sf"/>
</dbReference>
<evidence type="ECO:0000256" key="6">
    <source>
        <dbReference type="ARBA" id="ARBA00023163"/>
    </source>
</evidence>
<dbReference type="Pfam" id="PF04905">
    <property type="entry name" value="NCD2"/>
    <property type="match status" value="1"/>
</dbReference>
<evidence type="ECO:0008006" key="13">
    <source>
        <dbReference type="Google" id="ProtNLM"/>
    </source>
</evidence>
<evidence type="ECO:0000259" key="9">
    <source>
        <dbReference type="Pfam" id="PF04904"/>
    </source>
</evidence>
<evidence type="ECO:0000256" key="2">
    <source>
        <dbReference type="ARBA" id="ARBA00008864"/>
    </source>
</evidence>